<reference evidence="1 2" key="2">
    <citation type="journal article" date="2024" name="Int. J. Syst. Evol. Microbiol.">
        <title>Promethearchaeum syntrophicum gen. nov., sp. nov., an anaerobic, obligately syntrophic archaeon, the first isolate of the lineage 'Asgard' archaea, and proposal of the new archaeal phylum Promethearchaeota phyl. nov. and kingdom Promethearchaeati regn. nov.</title>
        <authorList>
            <person name="Imachi H."/>
            <person name="Nobu M.K."/>
            <person name="Kato S."/>
            <person name="Takaki Y."/>
            <person name="Miyazaki M."/>
            <person name="Miyata M."/>
            <person name="Ogawara M."/>
            <person name="Saito Y."/>
            <person name="Sakai S."/>
            <person name="Tahara Y.O."/>
            <person name="Takano Y."/>
            <person name="Tasumi E."/>
            <person name="Uematsu K."/>
            <person name="Yoshimura T."/>
            <person name="Itoh T."/>
            <person name="Ohkuma M."/>
            <person name="Takai K."/>
        </authorList>
    </citation>
    <scope>NUCLEOTIDE SEQUENCE [LARGE SCALE GENOMIC DNA]</scope>
    <source>
        <strain evidence="1 2">MK-D1</strain>
    </source>
</reference>
<organism evidence="1 2">
    <name type="scientific">Promethearchaeum syntrophicum</name>
    <dbReference type="NCBI Taxonomy" id="2594042"/>
    <lineage>
        <taxon>Archaea</taxon>
        <taxon>Promethearchaeati</taxon>
        <taxon>Promethearchaeota</taxon>
        <taxon>Promethearchaeia</taxon>
        <taxon>Promethearchaeales</taxon>
        <taxon>Promethearchaeaceae</taxon>
        <taxon>Promethearchaeum</taxon>
    </lineage>
</organism>
<sequence length="169" mass="19081">MKNRKLRILHINDIHSRFEELAKIATAIKNYKDPNSLLLDAGDNADFMRIETEGTQGEISSAILNEMGFHARIFGNNEGFSGIENGKVIAESSRCEVLTCNIYNFNGKKLTFLKDSATLVIDNTRILLIGITASSPSYNEFYKLTNMITKDPIEEINRFFLIIKTINLT</sequence>
<protein>
    <submittedName>
        <fullName evidence="1">Metallophosphoesterase</fullName>
    </submittedName>
</protein>
<evidence type="ECO:0000313" key="2">
    <source>
        <dbReference type="Proteomes" id="UP000321408"/>
    </source>
</evidence>
<accession>A0AC61ZU41</accession>
<keyword evidence="2" id="KW-1185">Reference proteome</keyword>
<reference evidence="1 2" key="1">
    <citation type="journal article" date="2020" name="Nature">
        <title>Isolation of an archaeon at the prokaryote-eukaryote interface.</title>
        <authorList>
            <person name="Imachi H."/>
            <person name="Nobu M.K."/>
            <person name="Nakahara N."/>
            <person name="Morono Y."/>
            <person name="Ogawara M."/>
            <person name="Takaki Y."/>
            <person name="Takano Y."/>
            <person name="Uematsu K."/>
            <person name="Ikuta T."/>
            <person name="Ito M."/>
            <person name="Matsui Y."/>
            <person name="Miyazaki M."/>
            <person name="Murata K."/>
            <person name="Saito Y."/>
            <person name="Sakai S."/>
            <person name="Song C."/>
            <person name="Tasumi E."/>
            <person name="Yamanaka Y."/>
            <person name="Yamaguchi T."/>
            <person name="Kamagata Y."/>
            <person name="Tamaki H."/>
            <person name="Takai K."/>
        </authorList>
    </citation>
    <scope>NUCLEOTIDE SEQUENCE [LARGE SCALE GENOMIC DNA]</scope>
    <source>
        <strain evidence="1 2">MK-D1</strain>
    </source>
</reference>
<dbReference type="Proteomes" id="UP000321408">
    <property type="component" value="Chromosome"/>
</dbReference>
<gene>
    <name evidence="1" type="ORF">DSAG12_04480</name>
</gene>
<name>A0AC61ZU41_9ARCH</name>
<proteinExistence type="predicted"/>
<dbReference type="EMBL" id="CP042905">
    <property type="protein sequence ID" value="XDF89323.1"/>
    <property type="molecule type" value="Genomic_DNA"/>
</dbReference>
<evidence type="ECO:0000313" key="1">
    <source>
        <dbReference type="EMBL" id="XDF89323.1"/>
    </source>
</evidence>